<feature type="domain" description="Major facilitator superfamily (MFS) profile" evidence="4">
    <location>
        <begin position="265"/>
        <end position="501"/>
    </location>
</feature>
<accession>A0A9Q0MRB2</accession>
<gene>
    <name evidence="5" type="primary">slc16a12_1</name>
    <name evidence="5" type="ORF">Bhyg_14080</name>
</gene>
<dbReference type="EMBL" id="WJQU01000004">
    <property type="protein sequence ID" value="KAJ6635494.1"/>
    <property type="molecule type" value="Genomic_DNA"/>
</dbReference>
<dbReference type="AlphaFoldDB" id="A0A9Q0MRB2"/>
<dbReference type="Gene3D" id="1.20.1250.20">
    <property type="entry name" value="MFS general substrate transporter like domains"/>
    <property type="match status" value="1"/>
</dbReference>
<proteinExistence type="predicted"/>
<keyword evidence="6" id="KW-1185">Reference proteome</keyword>
<comment type="subcellular location">
    <subcellularLocation>
        <location evidence="1">Membrane</location>
        <topology evidence="1">Multi-pass membrane protein</topology>
    </subcellularLocation>
</comment>
<feature type="transmembrane region" description="Helical" evidence="3">
    <location>
        <begin position="334"/>
        <end position="355"/>
    </location>
</feature>
<keyword evidence="3" id="KW-0472">Membrane</keyword>
<dbReference type="PROSITE" id="PS50850">
    <property type="entry name" value="MFS"/>
    <property type="match status" value="1"/>
</dbReference>
<evidence type="ECO:0000256" key="1">
    <source>
        <dbReference type="ARBA" id="ARBA00004141"/>
    </source>
</evidence>
<dbReference type="SUPFAM" id="SSF103473">
    <property type="entry name" value="MFS general substrate transporter"/>
    <property type="match status" value="1"/>
</dbReference>
<dbReference type="InterPro" id="IPR050327">
    <property type="entry name" value="Proton-linked_MCT"/>
</dbReference>
<feature type="transmembrane region" description="Helical" evidence="3">
    <location>
        <begin position="265"/>
        <end position="287"/>
    </location>
</feature>
<feature type="transmembrane region" description="Helical" evidence="3">
    <location>
        <begin position="310"/>
        <end position="329"/>
    </location>
</feature>
<dbReference type="PANTHER" id="PTHR11360">
    <property type="entry name" value="MONOCARBOXYLATE TRANSPORTER"/>
    <property type="match status" value="1"/>
</dbReference>
<sequence>RIKSHIVIFGCKFVNQATKSKEEIKPVVNQRHKTVNYRMAARRVKRFQIGDNCSPVSFVPVKRKPKFFDPSVRWKNENDLGQSHVDAYNPRPFSSLITLPTFIRNGEKVPMEVLELMSTHRNARNLRHSGLSYSRSFSEPLSSSRHSNVMSPESTLSPTNPERLRYEKAKCRKINNEQAFLSFLKRDGINHQKDRQKDAYLKDIKMHRHSLTYRGAMLNINRYRLRASSCPDIYRNSMTTIAKEKTQWSQGVDELKNVLLDMVDFSYFADVRFLLFAVSNFFLYTWYDVPYVYLADNAIQIGFTETDASILISVIGIVNMFGEIILGWFGDKKYLTAGVIYAICMGCCGITTALVPLLKSYVGLSIVSGLFGLFIAANYALTSIILVELITLERFTNAYGLLLLIQGIANLVGPPLAGWITDLTGNYDLAFYLSGFFIIISGVLMFILPVHGKFKKYRELKQQNSQCDEDVTQTRTTCNGTTISEKFGKTIFKDGDRINDV</sequence>
<comment type="caution">
    <text evidence="5">The sequence shown here is derived from an EMBL/GenBank/DDBJ whole genome shotgun (WGS) entry which is preliminary data.</text>
</comment>
<dbReference type="InterPro" id="IPR036259">
    <property type="entry name" value="MFS_trans_sf"/>
</dbReference>
<feature type="transmembrane region" description="Helical" evidence="3">
    <location>
        <begin position="429"/>
        <end position="448"/>
    </location>
</feature>
<evidence type="ECO:0000313" key="5">
    <source>
        <dbReference type="EMBL" id="KAJ6635494.1"/>
    </source>
</evidence>
<keyword evidence="3" id="KW-1133">Transmembrane helix</keyword>
<evidence type="ECO:0000256" key="2">
    <source>
        <dbReference type="SAM" id="MobiDB-lite"/>
    </source>
</evidence>
<dbReference type="Proteomes" id="UP001151699">
    <property type="component" value="Chromosome C"/>
</dbReference>
<protein>
    <submittedName>
        <fullName evidence="5">Monocarboxylate transporter 12</fullName>
    </submittedName>
</protein>
<dbReference type="OrthoDB" id="410267at2759"/>
<keyword evidence="3" id="KW-0812">Transmembrane</keyword>
<dbReference type="InterPro" id="IPR011701">
    <property type="entry name" value="MFS"/>
</dbReference>
<evidence type="ECO:0000259" key="4">
    <source>
        <dbReference type="PROSITE" id="PS50850"/>
    </source>
</evidence>
<name>A0A9Q0MRB2_9DIPT</name>
<dbReference type="GO" id="GO:0008028">
    <property type="term" value="F:monocarboxylic acid transmembrane transporter activity"/>
    <property type="evidence" value="ECO:0007669"/>
    <property type="project" value="TreeGrafter"/>
</dbReference>
<dbReference type="GO" id="GO:0016020">
    <property type="term" value="C:membrane"/>
    <property type="evidence" value="ECO:0007669"/>
    <property type="project" value="UniProtKB-SubCell"/>
</dbReference>
<feature type="transmembrane region" description="Helical" evidence="3">
    <location>
        <begin position="361"/>
        <end position="387"/>
    </location>
</feature>
<feature type="non-terminal residue" evidence="5">
    <location>
        <position position="1"/>
    </location>
</feature>
<feature type="region of interest" description="Disordered" evidence="2">
    <location>
        <begin position="137"/>
        <end position="160"/>
    </location>
</feature>
<dbReference type="FunFam" id="1.20.1250.20:FF:000505">
    <property type="entry name" value="Predicted protein"/>
    <property type="match status" value="1"/>
</dbReference>
<feature type="compositionally biased region" description="Polar residues" evidence="2">
    <location>
        <begin position="148"/>
        <end position="160"/>
    </location>
</feature>
<dbReference type="PANTHER" id="PTHR11360:SF260">
    <property type="entry name" value="MFS DOMAIN-CONTAINING PROTEIN"/>
    <property type="match status" value="1"/>
</dbReference>
<dbReference type="Pfam" id="PF07690">
    <property type="entry name" value="MFS_1"/>
    <property type="match status" value="1"/>
</dbReference>
<evidence type="ECO:0000313" key="6">
    <source>
        <dbReference type="Proteomes" id="UP001151699"/>
    </source>
</evidence>
<feature type="compositionally biased region" description="Low complexity" evidence="2">
    <location>
        <begin position="137"/>
        <end position="147"/>
    </location>
</feature>
<organism evidence="5 6">
    <name type="scientific">Pseudolycoriella hygida</name>
    <dbReference type="NCBI Taxonomy" id="35572"/>
    <lineage>
        <taxon>Eukaryota</taxon>
        <taxon>Metazoa</taxon>
        <taxon>Ecdysozoa</taxon>
        <taxon>Arthropoda</taxon>
        <taxon>Hexapoda</taxon>
        <taxon>Insecta</taxon>
        <taxon>Pterygota</taxon>
        <taxon>Neoptera</taxon>
        <taxon>Endopterygota</taxon>
        <taxon>Diptera</taxon>
        <taxon>Nematocera</taxon>
        <taxon>Sciaroidea</taxon>
        <taxon>Sciaridae</taxon>
        <taxon>Pseudolycoriella</taxon>
    </lineage>
</organism>
<dbReference type="InterPro" id="IPR020846">
    <property type="entry name" value="MFS_dom"/>
</dbReference>
<feature type="transmembrane region" description="Helical" evidence="3">
    <location>
        <begin position="399"/>
        <end position="417"/>
    </location>
</feature>
<reference evidence="5" key="1">
    <citation type="submission" date="2022-07" db="EMBL/GenBank/DDBJ databases">
        <authorList>
            <person name="Trinca V."/>
            <person name="Uliana J.V.C."/>
            <person name="Torres T.T."/>
            <person name="Ward R.J."/>
            <person name="Monesi N."/>
        </authorList>
    </citation>
    <scope>NUCLEOTIDE SEQUENCE</scope>
    <source>
        <strain evidence="5">HSMRA1968</strain>
        <tissue evidence="5">Whole embryos</tissue>
    </source>
</reference>
<evidence type="ECO:0000256" key="3">
    <source>
        <dbReference type="SAM" id="Phobius"/>
    </source>
</evidence>